<comment type="caution">
    <text evidence="4">The sequence shown here is derived from an EMBL/GenBank/DDBJ whole genome shotgun (WGS) entry which is preliminary data.</text>
</comment>
<dbReference type="SUPFAM" id="SSF56601">
    <property type="entry name" value="beta-lactamase/transpeptidase-like"/>
    <property type="match status" value="1"/>
</dbReference>
<dbReference type="InterPro" id="IPR058664">
    <property type="entry name" value="ARB_00930-like_C"/>
</dbReference>
<dbReference type="Pfam" id="PF00144">
    <property type="entry name" value="Beta-lactamase"/>
    <property type="match status" value="1"/>
</dbReference>
<evidence type="ECO:0000313" key="5">
    <source>
        <dbReference type="Proteomes" id="UP001610335"/>
    </source>
</evidence>
<evidence type="ECO:0000313" key="4">
    <source>
        <dbReference type="EMBL" id="KAL2815215.1"/>
    </source>
</evidence>
<feature type="signal peptide" evidence="1">
    <location>
        <begin position="1"/>
        <end position="19"/>
    </location>
</feature>
<accession>A0ABR4HID3</accession>
<keyword evidence="5" id="KW-1185">Reference proteome</keyword>
<keyword evidence="1" id="KW-0732">Signal</keyword>
<protein>
    <submittedName>
        <fullName evidence="4">Beta-lactamase/transpeptidase-like protein</fullName>
    </submittedName>
</protein>
<evidence type="ECO:0000259" key="3">
    <source>
        <dbReference type="Pfam" id="PF26335"/>
    </source>
</evidence>
<proteinExistence type="predicted"/>
<dbReference type="EMBL" id="JBFXLS010000115">
    <property type="protein sequence ID" value="KAL2815215.1"/>
    <property type="molecule type" value="Genomic_DNA"/>
</dbReference>
<dbReference type="Proteomes" id="UP001610335">
    <property type="component" value="Unassembled WGS sequence"/>
</dbReference>
<feature type="domain" description="Beta-lactamase-related" evidence="2">
    <location>
        <begin position="100"/>
        <end position="432"/>
    </location>
</feature>
<dbReference type="PANTHER" id="PTHR22935:SF97">
    <property type="entry name" value="BETA-LACTAMASE-RELATED DOMAIN-CONTAINING PROTEIN"/>
    <property type="match status" value="1"/>
</dbReference>
<feature type="chain" id="PRO_5045949612" evidence="1">
    <location>
        <begin position="20"/>
        <end position="602"/>
    </location>
</feature>
<gene>
    <name evidence="4" type="ORF">BDW59DRAFT_16713</name>
</gene>
<dbReference type="PANTHER" id="PTHR22935">
    <property type="entry name" value="PENICILLIN-BINDING PROTEIN"/>
    <property type="match status" value="1"/>
</dbReference>
<feature type="domain" description="Beta-lactamase-like ARB-00930-like C-terminal" evidence="3">
    <location>
        <begin position="455"/>
        <end position="601"/>
    </location>
</feature>
<organism evidence="4 5">
    <name type="scientific">Aspergillus cavernicola</name>
    <dbReference type="NCBI Taxonomy" id="176166"/>
    <lineage>
        <taxon>Eukaryota</taxon>
        <taxon>Fungi</taxon>
        <taxon>Dikarya</taxon>
        <taxon>Ascomycota</taxon>
        <taxon>Pezizomycotina</taxon>
        <taxon>Eurotiomycetes</taxon>
        <taxon>Eurotiomycetidae</taxon>
        <taxon>Eurotiales</taxon>
        <taxon>Aspergillaceae</taxon>
        <taxon>Aspergillus</taxon>
        <taxon>Aspergillus subgen. Nidulantes</taxon>
    </lineage>
</organism>
<evidence type="ECO:0000259" key="2">
    <source>
        <dbReference type="Pfam" id="PF00144"/>
    </source>
</evidence>
<evidence type="ECO:0000256" key="1">
    <source>
        <dbReference type="SAM" id="SignalP"/>
    </source>
</evidence>
<dbReference type="InterPro" id="IPR051478">
    <property type="entry name" value="Beta-lactamase-like_AB/R"/>
</dbReference>
<dbReference type="InterPro" id="IPR012338">
    <property type="entry name" value="Beta-lactam/transpept-like"/>
</dbReference>
<dbReference type="InterPro" id="IPR001466">
    <property type="entry name" value="Beta-lactam-related"/>
</dbReference>
<dbReference type="Pfam" id="PF26335">
    <property type="entry name" value="ARB_00930_C"/>
    <property type="match status" value="1"/>
</dbReference>
<reference evidence="4 5" key="1">
    <citation type="submission" date="2024-07" db="EMBL/GenBank/DDBJ databases">
        <title>Section-level genome sequencing and comparative genomics of Aspergillus sections Usti and Cavernicolus.</title>
        <authorList>
            <consortium name="Lawrence Berkeley National Laboratory"/>
            <person name="Nybo J.L."/>
            <person name="Vesth T.C."/>
            <person name="Theobald S."/>
            <person name="Frisvad J.C."/>
            <person name="Larsen T.O."/>
            <person name="Kjaerboelling I."/>
            <person name="Rothschild-Mancinelli K."/>
            <person name="Lyhne E.K."/>
            <person name="Kogle M.E."/>
            <person name="Barry K."/>
            <person name="Clum A."/>
            <person name="Na H."/>
            <person name="Ledsgaard L."/>
            <person name="Lin J."/>
            <person name="Lipzen A."/>
            <person name="Kuo A."/>
            <person name="Riley R."/>
            <person name="Mondo S."/>
            <person name="LaButti K."/>
            <person name="Haridas S."/>
            <person name="Pangalinan J."/>
            <person name="Salamov A.A."/>
            <person name="Simmons B.A."/>
            <person name="Magnuson J.K."/>
            <person name="Chen J."/>
            <person name="Drula E."/>
            <person name="Henrissat B."/>
            <person name="Wiebenga A."/>
            <person name="Lubbers R.J."/>
            <person name="Gomes A.C."/>
            <person name="Makela M.R."/>
            <person name="Stajich J."/>
            <person name="Grigoriev I.V."/>
            <person name="Mortensen U.H."/>
            <person name="De vries R.P."/>
            <person name="Baker S.E."/>
            <person name="Andersen M.R."/>
        </authorList>
    </citation>
    <scope>NUCLEOTIDE SEQUENCE [LARGE SCALE GENOMIC DNA]</scope>
    <source>
        <strain evidence="4 5">CBS 600.67</strain>
    </source>
</reference>
<dbReference type="Gene3D" id="3.40.710.10">
    <property type="entry name" value="DD-peptidase/beta-lactamase superfamily"/>
    <property type="match status" value="1"/>
</dbReference>
<name>A0ABR4HID3_9EURO</name>
<sequence length="602" mass="65222">MWLHNSLAVASLCLPGALSNFLSPTYPSPRDLSSRNSHVATGWRNLTTRLDHSLHGRSNSTLSLLQDLTFSIGLFSTHDSGAETLQYHHAAPEILNASHGTNEVDGDSIYRIASVSKLFTVLAGLIELDGEDWERPLSEAFPAFAQSLREHSNSLDPVYNTQWDVITPSALASQMAGIAQYGAPWYTDFLTTHAFNEAFNTSSPVTDPATYALPPVDESDPAIWPPCASIEHSVSGQCAPSDYTEGVASNPPIFLPWTSPSYSNNGLSLLGLAIANLTGKSMEEVYQESIFDPLDMESSYSEVPPSSEESRCVIAGAPDSGWALNNGLSTPSGGLFSTLNDLAKFGVGILNSTLLSPTETRRWMKPVTHTSNLHYSIGAPWEIYRYTDPKTGIITDIYTKLGDSGYYGSISAFLPDFDTGFSVITASSKATRSQQTLFLIQQIVDTILPALTTQAATELENNYAGTYISPTPNFNSSITFTASKHGAPGLVVSAWISNGTNLLPQIPTIMGARDYRLRPALTTPGDAGQIAFRPATSPQHPVRAGDPSRLFTSFYDADDWTSFGQVMYANMYLSEFIFDVDSDGVVSAVSPAAWRVTLEKRD</sequence>